<keyword evidence="4" id="KW-1185">Reference proteome</keyword>
<dbReference type="InterPro" id="IPR006626">
    <property type="entry name" value="PbH1"/>
</dbReference>
<dbReference type="RefSeq" id="WP_310501308.1">
    <property type="nucleotide sequence ID" value="NZ_JAVDSB010000012.1"/>
</dbReference>
<dbReference type="Pfam" id="PF12708">
    <property type="entry name" value="Pect-lyase_RHGA_epim"/>
    <property type="match status" value="1"/>
</dbReference>
<reference evidence="3 4" key="1">
    <citation type="submission" date="2023-07" db="EMBL/GenBank/DDBJ databases">
        <title>Sorghum-associated microbial communities from plants grown in Nebraska, USA.</title>
        <authorList>
            <person name="Schachtman D."/>
        </authorList>
    </citation>
    <scope>NUCLEOTIDE SEQUENCE [LARGE SCALE GENOMIC DNA]</scope>
    <source>
        <strain evidence="3 4">CC258</strain>
    </source>
</reference>
<evidence type="ECO:0000313" key="4">
    <source>
        <dbReference type="Proteomes" id="UP001267290"/>
    </source>
</evidence>
<dbReference type="Proteomes" id="UP001267290">
    <property type="component" value="Unassembled WGS sequence"/>
</dbReference>
<keyword evidence="1" id="KW-0472">Membrane</keyword>
<dbReference type="InterPro" id="IPR011050">
    <property type="entry name" value="Pectin_lyase_fold/virulence"/>
</dbReference>
<dbReference type="SMART" id="SM00710">
    <property type="entry name" value="PbH1"/>
    <property type="match status" value="8"/>
</dbReference>
<dbReference type="EMBL" id="JAVDSB010000012">
    <property type="protein sequence ID" value="MDR6553868.1"/>
    <property type="molecule type" value="Genomic_DNA"/>
</dbReference>
<dbReference type="SUPFAM" id="SSF51126">
    <property type="entry name" value="Pectin lyase-like"/>
    <property type="match status" value="1"/>
</dbReference>
<name>A0ABU1P2C1_9BACL</name>
<proteinExistence type="predicted"/>
<sequence length="459" mass="50220">MLFKLKYKYLGYLLLIGILFLVLLLIYKHYHTIPTLINVKDFGAKGDGVSDDTRSIQSALNTGTKKKLNIYFPTGTYIVNSNESLILKSNTSIIGDGEGSVIKADNSKFGWSLFHIEGTNIQINQMKFDGNHAVNRVLVVQPGSSLVQISNSHVSNASQSTEKTSDFYSSIVSGIVIYGNTDSIVIDQTEIQNIVSIHPVNGSLIARGIYVTTTSGTLEKSTTNLSIQNSKIHDIGPADDGDGIYYEDPLLDKNIIQNTNSSITNNTFYNCAKRAIKLYANGITVSGNHITNDYLNNNYYQGKDKGKLAPDMYAGISVYGNNIKISDNIIQGRGSFYSGIEITSSNTVKNVDVSKNTIKMGAESNKKGTTSIRVGDIEDFSITSNIIENGERGIWNWQNATRGTITGNTIHMPEGGGIDLTTYLPNYSQNNIHCLNNIITAKNFNILAPEGNLSIYLNS</sequence>
<evidence type="ECO:0000259" key="2">
    <source>
        <dbReference type="Pfam" id="PF12708"/>
    </source>
</evidence>
<feature type="transmembrane region" description="Helical" evidence="1">
    <location>
        <begin position="9"/>
        <end position="27"/>
    </location>
</feature>
<dbReference type="InterPro" id="IPR012334">
    <property type="entry name" value="Pectin_lyas_fold"/>
</dbReference>
<keyword evidence="1" id="KW-1133">Transmembrane helix</keyword>
<dbReference type="InterPro" id="IPR024535">
    <property type="entry name" value="RHGA/B-epi-like_pectate_lyase"/>
</dbReference>
<dbReference type="Gene3D" id="2.160.20.10">
    <property type="entry name" value="Single-stranded right-handed beta-helix, Pectin lyase-like"/>
    <property type="match status" value="2"/>
</dbReference>
<organism evidence="3 4">
    <name type="scientific">Paenibacillus qinlingensis</name>
    <dbReference type="NCBI Taxonomy" id="1837343"/>
    <lineage>
        <taxon>Bacteria</taxon>
        <taxon>Bacillati</taxon>
        <taxon>Bacillota</taxon>
        <taxon>Bacilli</taxon>
        <taxon>Bacillales</taxon>
        <taxon>Paenibacillaceae</taxon>
        <taxon>Paenibacillus</taxon>
    </lineage>
</organism>
<accession>A0ABU1P2C1</accession>
<protein>
    <recommendedName>
        <fullName evidence="2">Rhamnogalacturonase A/B/Epimerase-like pectate lyase domain-containing protein</fullName>
    </recommendedName>
</protein>
<evidence type="ECO:0000313" key="3">
    <source>
        <dbReference type="EMBL" id="MDR6553868.1"/>
    </source>
</evidence>
<keyword evidence="1" id="KW-0812">Transmembrane</keyword>
<gene>
    <name evidence="3" type="ORF">J2736_005078</name>
</gene>
<feature type="domain" description="Rhamnogalacturonase A/B/Epimerase-like pectate lyase" evidence="2">
    <location>
        <begin position="37"/>
        <end position="292"/>
    </location>
</feature>
<comment type="caution">
    <text evidence="3">The sequence shown here is derived from an EMBL/GenBank/DDBJ whole genome shotgun (WGS) entry which is preliminary data.</text>
</comment>
<evidence type="ECO:0000256" key="1">
    <source>
        <dbReference type="SAM" id="Phobius"/>
    </source>
</evidence>